<evidence type="ECO:0000313" key="2">
    <source>
        <dbReference type="Proteomes" id="UP000094527"/>
    </source>
</evidence>
<organism evidence="1 2">
    <name type="scientific">Orchesella cincta</name>
    <name type="common">Springtail</name>
    <name type="synonym">Podura cincta</name>
    <dbReference type="NCBI Taxonomy" id="48709"/>
    <lineage>
        <taxon>Eukaryota</taxon>
        <taxon>Metazoa</taxon>
        <taxon>Ecdysozoa</taxon>
        <taxon>Arthropoda</taxon>
        <taxon>Hexapoda</taxon>
        <taxon>Collembola</taxon>
        <taxon>Entomobryomorpha</taxon>
        <taxon>Entomobryoidea</taxon>
        <taxon>Orchesellidae</taxon>
        <taxon>Orchesellinae</taxon>
        <taxon>Orchesella</taxon>
    </lineage>
</organism>
<keyword evidence="2" id="KW-1185">Reference proteome</keyword>
<accession>A0A1D2M5W9</accession>
<reference evidence="1 2" key="1">
    <citation type="journal article" date="2016" name="Genome Biol. Evol.">
        <title>Gene Family Evolution Reflects Adaptation to Soil Environmental Stressors in the Genome of the Collembolan Orchesella cincta.</title>
        <authorList>
            <person name="Faddeeva-Vakhrusheva A."/>
            <person name="Derks M.F."/>
            <person name="Anvar S.Y."/>
            <person name="Agamennone V."/>
            <person name="Suring W."/>
            <person name="Smit S."/>
            <person name="van Straalen N.M."/>
            <person name="Roelofs D."/>
        </authorList>
    </citation>
    <scope>NUCLEOTIDE SEQUENCE [LARGE SCALE GENOMIC DNA]</scope>
    <source>
        <tissue evidence="1">Mixed pool</tissue>
    </source>
</reference>
<evidence type="ECO:0000313" key="1">
    <source>
        <dbReference type="EMBL" id="ODM88368.1"/>
    </source>
</evidence>
<name>A0A1D2M5W9_ORCCI</name>
<protein>
    <submittedName>
        <fullName evidence="1">Uncharacterized protein</fullName>
    </submittedName>
</protein>
<comment type="caution">
    <text evidence="1">The sequence shown here is derived from an EMBL/GenBank/DDBJ whole genome shotgun (WGS) entry which is preliminary data.</text>
</comment>
<dbReference type="EMBL" id="LJIJ01003688">
    <property type="protein sequence ID" value="ODM88368.1"/>
    <property type="molecule type" value="Genomic_DNA"/>
</dbReference>
<sequence>MSMVTRSRKKNVGEGCIHEVVLHQSIICHLRGDKFIVNGSEPLQSTYPGMLEKERILELIRQNDISIINSEMGSGKPLIFLSLYLSLGTVAVAKL</sequence>
<gene>
    <name evidence="1" type="ORF">Ocin01_18315</name>
</gene>
<dbReference type="AlphaFoldDB" id="A0A1D2M5W9"/>
<proteinExistence type="predicted"/>
<dbReference type="Proteomes" id="UP000094527">
    <property type="component" value="Unassembled WGS sequence"/>
</dbReference>